<dbReference type="Proteomes" id="UP000324222">
    <property type="component" value="Unassembled WGS sequence"/>
</dbReference>
<protein>
    <submittedName>
        <fullName evidence="1">Uncharacterized protein</fullName>
    </submittedName>
</protein>
<gene>
    <name evidence="1" type="ORF">E2C01_037079</name>
</gene>
<dbReference type="EMBL" id="VSRR010005830">
    <property type="protein sequence ID" value="MPC43431.1"/>
    <property type="molecule type" value="Genomic_DNA"/>
</dbReference>
<evidence type="ECO:0000313" key="1">
    <source>
        <dbReference type="EMBL" id="MPC43431.1"/>
    </source>
</evidence>
<organism evidence="1 2">
    <name type="scientific">Portunus trituberculatus</name>
    <name type="common">Swimming crab</name>
    <name type="synonym">Neptunus trituberculatus</name>
    <dbReference type="NCBI Taxonomy" id="210409"/>
    <lineage>
        <taxon>Eukaryota</taxon>
        <taxon>Metazoa</taxon>
        <taxon>Ecdysozoa</taxon>
        <taxon>Arthropoda</taxon>
        <taxon>Crustacea</taxon>
        <taxon>Multicrustacea</taxon>
        <taxon>Malacostraca</taxon>
        <taxon>Eumalacostraca</taxon>
        <taxon>Eucarida</taxon>
        <taxon>Decapoda</taxon>
        <taxon>Pleocyemata</taxon>
        <taxon>Brachyura</taxon>
        <taxon>Eubrachyura</taxon>
        <taxon>Portunoidea</taxon>
        <taxon>Portunidae</taxon>
        <taxon>Portuninae</taxon>
        <taxon>Portunus</taxon>
    </lineage>
</organism>
<evidence type="ECO:0000313" key="2">
    <source>
        <dbReference type="Proteomes" id="UP000324222"/>
    </source>
</evidence>
<keyword evidence="2" id="KW-1185">Reference proteome</keyword>
<name>A0A5B7F8D8_PORTR</name>
<accession>A0A5B7F8D8</accession>
<sequence length="93" mass="10665">MAEYQFALFINAGQAWVVPWRLKPGYINTARQKFEILPSIPRKEIAKRMAEEPCGRLLPITAVILVEPSHRISSLRRRIHTETATDHVNISSK</sequence>
<reference evidence="1 2" key="1">
    <citation type="submission" date="2019-05" db="EMBL/GenBank/DDBJ databases">
        <title>Another draft genome of Portunus trituberculatus and its Hox gene families provides insights of decapod evolution.</title>
        <authorList>
            <person name="Jeong J.-H."/>
            <person name="Song I."/>
            <person name="Kim S."/>
            <person name="Choi T."/>
            <person name="Kim D."/>
            <person name="Ryu S."/>
            <person name="Kim W."/>
        </authorList>
    </citation>
    <scope>NUCLEOTIDE SEQUENCE [LARGE SCALE GENOMIC DNA]</scope>
    <source>
        <tissue evidence="1">Muscle</tissue>
    </source>
</reference>
<dbReference type="AlphaFoldDB" id="A0A5B7F8D8"/>
<comment type="caution">
    <text evidence="1">The sequence shown here is derived from an EMBL/GenBank/DDBJ whole genome shotgun (WGS) entry which is preliminary data.</text>
</comment>
<proteinExistence type="predicted"/>